<evidence type="ECO:0000256" key="3">
    <source>
        <dbReference type="ARBA" id="ARBA00022692"/>
    </source>
</evidence>
<dbReference type="AlphaFoldDB" id="A0A8J2X3V2"/>
<feature type="region of interest" description="Disordered" evidence="11">
    <location>
        <begin position="81"/>
        <end position="105"/>
    </location>
</feature>
<dbReference type="PANTHER" id="PTHR23033">
    <property type="entry name" value="BETA1,3-GALACTOSYLTRANSFERASE"/>
    <property type="match status" value="1"/>
</dbReference>
<sequence>MADAEEAAPKEDKGARALECQQDNPKRDQSKSWRRYEAYKSATTVAEFLAKGGTPADLAHDVGKGFVWYLDEGPHINPVAKRERKPATEKPKKAAKTPLAKDDPWAAWNDDDLDDVCDACGRSTLTESGQPMSNVLICEICEAERHLTCSGLSDPPEGDYVCPECSERKRPAKKAPRSDDLSARARQLSSRCLKCGQSGESQRELYFCEVAGCYGAWHGDCFEYHPSESHLLIKCPQCRDQVPLSPAPSDFWRVQYPEDMDLAERGRLHQILLDQAQSLPRNLQDDFLAGYGCVLPKDDRKRKAAVLIPAPSQRYWPQPPPQQARAIGGGWWAKPDVSSGREYYVHETTGEVFLDSRRRRWGSFIELAPLARPGLATAGPQNPASPAMIQFEGIPSLGAASRHKPIASLPGCYACVWESSEPQHCCKIPNLHRFDRCGHTMRRKRSTIDTASARAPQTTYEPNQWRELVKVALLASAFIGAYATGAALSPVEEPAPAAAAAPPPPPPPPPPEILPCSQHNFITIVLPSVVNPPKRPQRLQAIAQTWGPKARAVFVTTKASPYPPLPFPAPCGGYPYALQVPASIGEELGVERLRWVLAQALLAKASYVFMANDHTAVIPENLACFLKSIDPSKPAYAGRALAQKRGKSVEIFNSGAAGYVLTRPTLELVERHWGTAPCDAKRGEKWLQGNPGLVLARCLQRHGVKPVDTQKEEEGHRFHAYGPVRIATKALDDWYVRMNSNLPWPSYDGCASDAISFHYVESAEQHAIYDAVRSDLDAVLERWPKAPSDLGGYSRHWRNDDQRNEVRDLLAAIKLATPDSCRA</sequence>
<dbReference type="GO" id="GO:0016263">
    <property type="term" value="F:glycoprotein-N-acetylgalactosamine 3-beta-galactosyltransferase activity"/>
    <property type="evidence" value="ECO:0007669"/>
    <property type="project" value="TreeGrafter"/>
</dbReference>
<organism evidence="13 14">
    <name type="scientific">Pelagomonas calceolata</name>
    <dbReference type="NCBI Taxonomy" id="35677"/>
    <lineage>
        <taxon>Eukaryota</taxon>
        <taxon>Sar</taxon>
        <taxon>Stramenopiles</taxon>
        <taxon>Ochrophyta</taxon>
        <taxon>Pelagophyceae</taxon>
        <taxon>Pelagomonadales</taxon>
        <taxon>Pelagomonadaceae</taxon>
        <taxon>Pelagomonas</taxon>
    </lineage>
</organism>
<dbReference type="SMART" id="SM00249">
    <property type="entry name" value="PHD"/>
    <property type="match status" value="2"/>
</dbReference>
<keyword evidence="9" id="KW-0472">Membrane</keyword>
<evidence type="ECO:0000256" key="8">
    <source>
        <dbReference type="ARBA" id="ARBA00022989"/>
    </source>
</evidence>
<protein>
    <recommendedName>
        <fullName evidence="12">PHD-type domain-containing protein</fullName>
    </recommendedName>
</protein>
<dbReference type="GO" id="GO:0016020">
    <property type="term" value="C:membrane"/>
    <property type="evidence" value="ECO:0007669"/>
    <property type="project" value="UniProtKB-SubCell"/>
</dbReference>
<dbReference type="GO" id="GO:0008270">
    <property type="term" value="F:zinc ion binding"/>
    <property type="evidence" value="ECO:0007669"/>
    <property type="project" value="UniProtKB-KW"/>
</dbReference>
<keyword evidence="8" id="KW-1133">Transmembrane helix</keyword>
<feature type="domain" description="PHD-type" evidence="12">
    <location>
        <begin position="114"/>
        <end position="168"/>
    </location>
</feature>
<comment type="subcellular location">
    <subcellularLocation>
        <location evidence="1">Membrane</location>
        <topology evidence="1">Single-pass type II membrane protein</topology>
    </subcellularLocation>
</comment>
<evidence type="ECO:0000256" key="4">
    <source>
        <dbReference type="ARBA" id="ARBA00022723"/>
    </source>
</evidence>
<dbReference type="InterPro" id="IPR019787">
    <property type="entry name" value="Znf_PHD-finger"/>
</dbReference>
<evidence type="ECO:0000256" key="11">
    <source>
        <dbReference type="SAM" id="MobiDB-lite"/>
    </source>
</evidence>
<name>A0A8J2X3V2_9STRA</name>
<comment type="caution">
    <text evidence="13">The sequence shown here is derived from an EMBL/GenBank/DDBJ whole genome shotgun (WGS) entry which is preliminary data.</text>
</comment>
<dbReference type="SUPFAM" id="SSF57903">
    <property type="entry name" value="FYVE/PHD zinc finger"/>
    <property type="match status" value="1"/>
</dbReference>
<evidence type="ECO:0000256" key="7">
    <source>
        <dbReference type="ARBA" id="ARBA00022968"/>
    </source>
</evidence>
<keyword evidence="6" id="KW-0862">Zinc</keyword>
<evidence type="ECO:0000259" key="12">
    <source>
        <dbReference type="PROSITE" id="PS50016"/>
    </source>
</evidence>
<dbReference type="InterPro" id="IPR026050">
    <property type="entry name" value="C1GALT1/C1GALT1_chp1"/>
</dbReference>
<feature type="compositionally biased region" description="Basic and acidic residues" evidence="11">
    <location>
        <begin position="7"/>
        <end position="16"/>
    </location>
</feature>
<reference evidence="13" key="1">
    <citation type="submission" date="2021-11" db="EMBL/GenBank/DDBJ databases">
        <authorList>
            <consortium name="Genoscope - CEA"/>
            <person name="William W."/>
        </authorList>
    </citation>
    <scope>NUCLEOTIDE SEQUENCE</scope>
</reference>
<evidence type="ECO:0000256" key="5">
    <source>
        <dbReference type="ARBA" id="ARBA00022771"/>
    </source>
</evidence>
<feature type="region of interest" description="Disordered" evidence="11">
    <location>
        <begin position="494"/>
        <end position="513"/>
    </location>
</feature>
<dbReference type="Gene3D" id="3.30.40.10">
    <property type="entry name" value="Zinc/RING finger domain, C3HC4 (zinc finger)"/>
    <property type="match status" value="1"/>
</dbReference>
<comment type="similarity">
    <text evidence="2">Belongs to the glycosyltransferase 31 family. Beta3-Gal-T subfamily.</text>
</comment>
<gene>
    <name evidence="13" type="ORF">PECAL_4P05820</name>
</gene>
<evidence type="ECO:0000256" key="6">
    <source>
        <dbReference type="ARBA" id="ARBA00022833"/>
    </source>
</evidence>
<feature type="region of interest" description="Disordered" evidence="11">
    <location>
        <begin position="1"/>
        <end position="34"/>
    </location>
</feature>
<keyword evidence="7" id="KW-0735">Signal-anchor</keyword>
<dbReference type="PANTHER" id="PTHR23033:SF14">
    <property type="entry name" value="GLYCOPROTEIN-N-ACETYLGALACTOSAMINE 3-BETA-GALACTOSYLTRANSFERASE 1-RELATED"/>
    <property type="match status" value="1"/>
</dbReference>
<dbReference type="Gene3D" id="3.90.550.50">
    <property type="match status" value="1"/>
</dbReference>
<keyword evidence="4" id="KW-0479">Metal-binding</keyword>
<dbReference type="InterPro" id="IPR013083">
    <property type="entry name" value="Znf_RING/FYVE/PHD"/>
</dbReference>
<evidence type="ECO:0000313" key="14">
    <source>
        <dbReference type="Proteomes" id="UP000789595"/>
    </source>
</evidence>
<keyword evidence="3" id="KW-0812">Transmembrane</keyword>
<accession>A0A8J2X3V2</accession>
<evidence type="ECO:0000313" key="13">
    <source>
        <dbReference type="EMBL" id="CAH0373391.1"/>
    </source>
</evidence>
<proteinExistence type="inferred from homology"/>
<evidence type="ECO:0000256" key="10">
    <source>
        <dbReference type="PROSITE-ProRule" id="PRU00146"/>
    </source>
</evidence>
<feature type="compositionally biased region" description="Basic and acidic residues" evidence="11">
    <location>
        <begin position="24"/>
        <end position="34"/>
    </location>
</feature>
<evidence type="ECO:0000256" key="9">
    <source>
        <dbReference type="ARBA" id="ARBA00023136"/>
    </source>
</evidence>
<dbReference type="Proteomes" id="UP000789595">
    <property type="component" value="Unassembled WGS sequence"/>
</dbReference>
<keyword evidence="5 10" id="KW-0863">Zinc-finger</keyword>
<feature type="compositionally biased region" description="Pro residues" evidence="11">
    <location>
        <begin position="501"/>
        <end position="513"/>
    </location>
</feature>
<evidence type="ECO:0000256" key="2">
    <source>
        <dbReference type="ARBA" id="ARBA00006462"/>
    </source>
</evidence>
<dbReference type="InterPro" id="IPR001965">
    <property type="entry name" value="Znf_PHD"/>
</dbReference>
<dbReference type="EMBL" id="CAKKNE010000004">
    <property type="protein sequence ID" value="CAH0373391.1"/>
    <property type="molecule type" value="Genomic_DNA"/>
</dbReference>
<keyword evidence="14" id="KW-1185">Reference proteome</keyword>
<dbReference type="InterPro" id="IPR011011">
    <property type="entry name" value="Znf_FYVE_PHD"/>
</dbReference>
<evidence type="ECO:0000256" key="1">
    <source>
        <dbReference type="ARBA" id="ARBA00004606"/>
    </source>
</evidence>
<dbReference type="PROSITE" id="PS50016">
    <property type="entry name" value="ZF_PHD_2"/>
    <property type="match status" value="1"/>
</dbReference>
<dbReference type="OrthoDB" id="414175at2759"/>